<evidence type="ECO:0000313" key="2">
    <source>
        <dbReference type="EMBL" id="KAD7117044.1"/>
    </source>
</evidence>
<comment type="caution">
    <text evidence="2">The sequence shown here is derived from an EMBL/GenBank/DDBJ whole genome shotgun (WGS) entry which is preliminary data.</text>
</comment>
<sequence length="381" mass="44646">MDRCLTCLKVKAEHQRPSGLLQQPEIPMWKWDQISMDFITKLPRTSRNHDSIWVIVDRLTKSAHFLPIREDYSMDRLAKLYVNEIVSRHGVPISIISDRDSRFMSRFWQTLQNALGTQINMSTAYHPQTDGQTERTNQTLEDMLRSYVIDFGGSWDIHLPLVEFSYNNSYHTSIQCAPFEALYGRKCRSPICWSEVGESQIIGPEFIQETTDKITLIQERIKAARDRQKSYADNRRRPLEFQVGDRVMLKVSPWKGIFRFGKQGKLSPRFAGPFKILERIGPVAYRLELPLELSNIHDVFHVSNLKKCLTDESLIVPLEEIHIDEKLQFSEEPVEVMDREMKVLKRSRIPIVKVQWNSQCGPEYTWEREDQMKAKYPHLFS</sequence>
<dbReference type="Gene3D" id="3.30.420.10">
    <property type="entry name" value="Ribonuclease H-like superfamily/Ribonuclease H"/>
    <property type="match status" value="1"/>
</dbReference>
<dbReference type="Pfam" id="PF24626">
    <property type="entry name" value="SH3_Tf2-1"/>
    <property type="match status" value="1"/>
</dbReference>
<evidence type="ECO:0000313" key="3">
    <source>
        <dbReference type="Proteomes" id="UP000326396"/>
    </source>
</evidence>
<dbReference type="PROSITE" id="PS50994">
    <property type="entry name" value="INTEGRASE"/>
    <property type="match status" value="1"/>
</dbReference>
<dbReference type="GO" id="GO:0003676">
    <property type="term" value="F:nucleic acid binding"/>
    <property type="evidence" value="ECO:0007669"/>
    <property type="project" value="InterPro"/>
</dbReference>
<accession>A0A5N6PU35</accession>
<name>A0A5N6PU35_9ASTR</name>
<gene>
    <name evidence="2" type="ORF">E3N88_04312</name>
</gene>
<dbReference type="InterPro" id="IPR001584">
    <property type="entry name" value="Integrase_cat-core"/>
</dbReference>
<evidence type="ECO:0000259" key="1">
    <source>
        <dbReference type="PROSITE" id="PS50994"/>
    </source>
</evidence>
<reference evidence="2 3" key="1">
    <citation type="submission" date="2019-05" db="EMBL/GenBank/DDBJ databases">
        <title>Mikania micrantha, genome provides insights into the molecular mechanism of rapid growth.</title>
        <authorList>
            <person name="Liu B."/>
        </authorList>
    </citation>
    <scope>NUCLEOTIDE SEQUENCE [LARGE SCALE GENOMIC DNA]</scope>
    <source>
        <strain evidence="2">NLD-2019</strain>
        <tissue evidence="2">Leaf</tissue>
    </source>
</reference>
<dbReference type="InterPro" id="IPR012337">
    <property type="entry name" value="RNaseH-like_sf"/>
</dbReference>
<dbReference type="EMBL" id="SZYD01000002">
    <property type="protein sequence ID" value="KAD7117044.1"/>
    <property type="molecule type" value="Genomic_DNA"/>
</dbReference>
<dbReference type="PANTHER" id="PTHR45835:SF99">
    <property type="entry name" value="CHROMO DOMAIN-CONTAINING PROTEIN-RELATED"/>
    <property type="match status" value="1"/>
</dbReference>
<dbReference type="FunFam" id="3.30.420.10:FF:000032">
    <property type="entry name" value="Retrovirus-related Pol polyprotein from transposon 297-like Protein"/>
    <property type="match status" value="1"/>
</dbReference>
<dbReference type="InterPro" id="IPR056924">
    <property type="entry name" value="SH3_Tf2-1"/>
</dbReference>
<proteinExistence type="predicted"/>
<feature type="domain" description="Integrase catalytic" evidence="1">
    <location>
        <begin position="20"/>
        <end position="186"/>
    </location>
</feature>
<dbReference type="GO" id="GO:0015074">
    <property type="term" value="P:DNA integration"/>
    <property type="evidence" value="ECO:0007669"/>
    <property type="project" value="InterPro"/>
</dbReference>
<protein>
    <recommendedName>
        <fullName evidence="1">Integrase catalytic domain-containing protein</fullName>
    </recommendedName>
</protein>
<dbReference type="SUPFAM" id="SSF53098">
    <property type="entry name" value="Ribonuclease H-like"/>
    <property type="match status" value="1"/>
</dbReference>
<dbReference type="AlphaFoldDB" id="A0A5N6PU35"/>
<dbReference type="Proteomes" id="UP000326396">
    <property type="component" value="Linkage Group LG10"/>
</dbReference>
<dbReference type="InterPro" id="IPR036397">
    <property type="entry name" value="RNaseH_sf"/>
</dbReference>
<keyword evidence="3" id="KW-1185">Reference proteome</keyword>
<dbReference type="PANTHER" id="PTHR45835">
    <property type="entry name" value="YALI0A06105P"/>
    <property type="match status" value="1"/>
</dbReference>
<organism evidence="2 3">
    <name type="scientific">Mikania micrantha</name>
    <name type="common">bitter vine</name>
    <dbReference type="NCBI Taxonomy" id="192012"/>
    <lineage>
        <taxon>Eukaryota</taxon>
        <taxon>Viridiplantae</taxon>
        <taxon>Streptophyta</taxon>
        <taxon>Embryophyta</taxon>
        <taxon>Tracheophyta</taxon>
        <taxon>Spermatophyta</taxon>
        <taxon>Magnoliopsida</taxon>
        <taxon>eudicotyledons</taxon>
        <taxon>Gunneridae</taxon>
        <taxon>Pentapetalae</taxon>
        <taxon>asterids</taxon>
        <taxon>campanulids</taxon>
        <taxon>Asterales</taxon>
        <taxon>Asteraceae</taxon>
        <taxon>Asteroideae</taxon>
        <taxon>Heliantheae alliance</taxon>
        <taxon>Eupatorieae</taxon>
        <taxon>Mikania</taxon>
    </lineage>
</organism>
<dbReference type="OrthoDB" id="1738613at2759"/>